<dbReference type="GO" id="GO:0006508">
    <property type="term" value="P:proteolysis"/>
    <property type="evidence" value="ECO:0007669"/>
    <property type="project" value="UniProtKB-KW"/>
</dbReference>
<dbReference type="InterPro" id="IPR001478">
    <property type="entry name" value="PDZ"/>
</dbReference>
<dbReference type="InterPro" id="IPR041489">
    <property type="entry name" value="PDZ_6"/>
</dbReference>
<feature type="transmembrane region" description="Helical" evidence="10">
    <location>
        <begin position="102"/>
        <end position="122"/>
    </location>
</feature>
<evidence type="ECO:0000256" key="1">
    <source>
        <dbReference type="ARBA" id="ARBA00001947"/>
    </source>
</evidence>
<evidence type="ECO:0000256" key="5">
    <source>
        <dbReference type="ARBA" id="ARBA00022801"/>
    </source>
</evidence>
<dbReference type="EC" id="3.4.24.-" evidence="12"/>
<evidence type="ECO:0000256" key="7">
    <source>
        <dbReference type="ARBA" id="ARBA00022989"/>
    </source>
</evidence>
<evidence type="ECO:0000256" key="10">
    <source>
        <dbReference type="SAM" id="Phobius"/>
    </source>
</evidence>
<dbReference type="GO" id="GO:0004222">
    <property type="term" value="F:metalloendopeptidase activity"/>
    <property type="evidence" value="ECO:0007669"/>
    <property type="project" value="InterPro"/>
</dbReference>
<evidence type="ECO:0000256" key="9">
    <source>
        <dbReference type="ARBA" id="ARBA00023136"/>
    </source>
</evidence>
<keyword evidence="5 12" id="KW-0378">Hydrolase</keyword>
<dbReference type="SMART" id="SM00228">
    <property type="entry name" value="PDZ"/>
    <property type="match status" value="2"/>
</dbReference>
<sequence>MAGGAGVTTLLAFLVTLGVLIVVHEYGHYRAAKLCGVKVLQFSIGFGRALHTWRIGRDGTEFILAAFPLGGFVRMLDEREAPVEPHELSRAFNRQSVGRRMLIVAAGPLANLLLAVLLYWVLFMSGLPGLRPLLGEAPAGTPAAQASMKAGELIVRVGRTAVATWQDVRWALLQESFRARSVEIEARSGPLETHLHHLDLGAVSTDDGKADLLDQLGLAPMRPVLPARVGEVQPGGAAEQAGLRVGDDILSVNEVAVSRWEDFASQMRSNPGRPVRLEVRRNGAVLQLGVTPVAVSEGGAIVGRIGAAYRMAPEELGRLMVNVQYAPLPAFWHAAVKTWDTSIFSLKMLGSMLTGASSWKGVSGPVTIASYAGQSAHLGWKAFLGFLALVSISLGVLNLLPVPVLDGGHLMYHVVEILTGRPVSEHVMEIGQKAGIAVLGLLMAIAFYNDINRLITG</sequence>
<dbReference type="PROSITE" id="PS50106">
    <property type="entry name" value="PDZ"/>
    <property type="match status" value="1"/>
</dbReference>
<evidence type="ECO:0000256" key="3">
    <source>
        <dbReference type="ARBA" id="ARBA00022670"/>
    </source>
</evidence>
<keyword evidence="6" id="KW-0862">Zinc</keyword>
<feature type="domain" description="PDZ" evidence="11">
    <location>
        <begin position="229"/>
        <end position="283"/>
    </location>
</feature>
<name>A0A1J5R081_9ZZZZ</name>
<organism evidence="12">
    <name type="scientific">mine drainage metagenome</name>
    <dbReference type="NCBI Taxonomy" id="410659"/>
    <lineage>
        <taxon>unclassified sequences</taxon>
        <taxon>metagenomes</taxon>
        <taxon>ecological metagenomes</taxon>
    </lineage>
</organism>
<keyword evidence="7 10" id="KW-1133">Transmembrane helix</keyword>
<dbReference type="InterPro" id="IPR036034">
    <property type="entry name" value="PDZ_sf"/>
</dbReference>
<dbReference type="CDD" id="cd06163">
    <property type="entry name" value="S2P-M50_PDZ_RseP-like"/>
    <property type="match status" value="2"/>
</dbReference>
<dbReference type="PANTHER" id="PTHR42837">
    <property type="entry name" value="REGULATOR OF SIGMA-E PROTEASE RSEP"/>
    <property type="match status" value="1"/>
</dbReference>
<keyword evidence="8" id="KW-0482">Metalloprotease</keyword>
<gene>
    <name evidence="12" type="primary">rseP_8</name>
    <name evidence="12" type="ORF">GALL_326610</name>
</gene>
<dbReference type="PANTHER" id="PTHR42837:SF2">
    <property type="entry name" value="MEMBRANE METALLOPROTEASE ARASP2, CHLOROPLASTIC-RELATED"/>
    <property type="match status" value="1"/>
</dbReference>
<keyword evidence="4 10" id="KW-0812">Transmembrane</keyword>
<evidence type="ECO:0000256" key="4">
    <source>
        <dbReference type="ARBA" id="ARBA00022692"/>
    </source>
</evidence>
<comment type="cofactor">
    <cofactor evidence="1">
        <name>Zn(2+)</name>
        <dbReference type="ChEBI" id="CHEBI:29105"/>
    </cofactor>
</comment>
<evidence type="ECO:0000256" key="2">
    <source>
        <dbReference type="ARBA" id="ARBA00004141"/>
    </source>
</evidence>
<accession>A0A1J5R081</accession>
<dbReference type="Pfam" id="PF02163">
    <property type="entry name" value="Peptidase_M50"/>
    <property type="match status" value="1"/>
</dbReference>
<evidence type="ECO:0000256" key="6">
    <source>
        <dbReference type="ARBA" id="ARBA00022833"/>
    </source>
</evidence>
<dbReference type="EMBL" id="MLJW01000540">
    <property type="protein sequence ID" value="OIQ85487.1"/>
    <property type="molecule type" value="Genomic_DNA"/>
</dbReference>
<dbReference type="NCBIfam" id="TIGR00054">
    <property type="entry name" value="RIP metalloprotease RseP"/>
    <property type="match status" value="1"/>
</dbReference>
<dbReference type="AlphaFoldDB" id="A0A1J5R081"/>
<comment type="caution">
    <text evidence="12">The sequence shown here is derived from an EMBL/GenBank/DDBJ whole genome shotgun (WGS) entry which is preliminary data.</text>
</comment>
<keyword evidence="9 10" id="KW-0472">Membrane</keyword>
<protein>
    <submittedName>
        <fullName evidence="12">Regulator of sigma-E protease RseP</fullName>
        <ecNumber evidence="12">3.4.24.-</ecNumber>
    </submittedName>
</protein>
<evidence type="ECO:0000313" key="12">
    <source>
        <dbReference type="EMBL" id="OIQ85487.1"/>
    </source>
</evidence>
<dbReference type="Gene3D" id="2.30.42.10">
    <property type="match status" value="2"/>
</dbReference>
<feature type="transmembrane region" description="Helical" evidence="10">
    <location>
        <begin position="6"/>
        <end position="23"/>
    </location>
</feature>
<proteinExistence type="predicted"/>
<reference evidence="12" key="1">
    <citation type="submission" date="2016-10" db="EMBL/GenBank/DDBJ databases">
        <title>Sequence of Gallionella enrichment culture.</title>
        <authorList>
            <person name="Poehlein A."/>
            <person name="Muehling M."/>
            <person name="Daniel R."/>
        </authorList>
    </citation>
    <scope>NUCLEOTIDE SEQUENCE</scope>
</reference>
<dbReference type="GO" id="GO:0016020">
    <property type="term" value="C:membrane"/>
    <property type="evidence" value="ECO:0007669"/>
    <property type="project" value="UniProtKB-SubCell"/>
</dbReference>
<dbReference type="InterPro" id="IPR004387">
    <property type="entry name" value="Pept_M50_Zn"/>
</dbReference>
<dbReference type="SUPFAM" id="SSF50156">
    <property type="entry name" value="PDZ domain-like"/>
    <property type="match status" value="2"/>
</dbReference>
<dbReference type="InterPro" id="IPR008915">
    <property type="entry name" value="Peptidase_M50"/>
</dbReference>
<dbReference type="Pfam" id="PF17820">
    <property type="entry name" value="PDZ_6"/>
    <property type="match status" value="1"/>
</dbReference>
<evidence type="ECO:0000256" key="8">
    <source>
        <dbReference type="ARBA" id="ARBA00023049"/>
    </source>
</evidence>
<keyword evidence="3 12" id="KW-0645">Protease</keyword>
<comment type="subcellular location">
    <subcellularLocation>
        <location evidence="2">Membrane</location>
        <topology evidence="2">Multi-pass membrane protein</topology>
    </subcellularLocation>
</comment>
<dbReference type="CDD" id="cd23081">
    <property type="entry name" value="cpPDZ_EcRseP-like"/>
    <property type="match status" value="1"/>
</dbReference>
<evidence type="ECO:0000259" key="11">
    <source>
        <dbReference type="PROSITE" id="PS50106"/>
    </source>
</evidence>